<evidence type="ECO:0000313" key="2">
    <source>
        <dbReference type="Proteomes" id="UP000294335"/>
    </source>
</evidence>
<dbReference type="Proteomes" id="UP000294335">
    <property type="component" value="Unassembled WGS sequence"/>
</dbReference>
<proteinExistence type="predicted"/>
<reference evidence="1 2" key="1">
    <citation type="submission" date="2018-02" db="EMBL/GenBank/DDBJ databases">
        <authorList>
            <person name="Dubost A."/>
        </authorList>
    </citation>
    <scope>NUCLEOTIDE SEQUENCE [LARGE SCALE GENOMIC DNA]</scope>
    <source>
        <strain evidence="2">JV551A3</strain>
    </source>
</reference>
<keyword evidence="2" id="KW-1185">Reference proteome</keyword>
<organism evidence="1 2">
    <name type="scientific">Pseudomonas inefficax</name>
    <dbReference type="NCBI Taxonomy" id="2078786"/>
    <lineage>
        <taxon>Bacteria</taxon>
        <taxon>Pseudomonadati</taxon>
        <taxon>Pseudomonadota</taxon>
        <taxon>Gammaproteobacteria</taxon>
        <taxon>Pseudomonadales</taxon>
        <taxon>Pseudomonadaceae</taxon>
        <taxon>Pseudomonas</taxon>
    </lineage>
</organism>
<dbReference type="EMBL" id="OPYN01000074">
    <property type="protein sequence ID" value="SPO60085.1"/>
    <property type="molecule type" value="Genomic_DNA"/>
</dbReference>
<dbReference type="AlphaFoldDB" id="A0AAQ1SSN9"/>
<sequence length="56" mass="5940">MPVGAGLPAKRPDLPKVNPASPATRYACYMAPLQKDCCPCPRSFPCSCRCSCSSCC</sequence>
<protein>
    <submittedName>
        <fullName evidence="1">Uncharacterized protein</fullName>
    </submittedName>
</protein>
<evidence type="ECO:0000313" key="1">
    <source>
        <dbReference type="EMBL" id="SPO60085.1"/>
    </source>
</evidence>
<accession>A0AAQ1SSN9</accession>
<comment type="caution">
    <text evidence="1">The sequence shown here is derived from an EMBL/GenBank/DDBJ whole genome shotgun (WGS) entry which is preliminary data.</text>
</comment>
<name>A0AAQ1SSN9_9PSED</name>
<gene>
    <name evidence="1" type="ORF">JV551A3_V1_740018</name>
</gene>